<keyword evidence="6 11" id="KW-0472">Membrane</keyword>
<keyword evidence="5 11" id="KW-1133">Transmembrane helix</keyword>
<keyword evidence="2" id="KW-1003">Cell membrane</keyword>
<evidence type="ECO:0000313" key="14">
    <source>
        <dbReference type="Ensembl" id="ENSLCAP00010054522.1"/>
    </source>
</evidence>
<dbReference type="Ensembl" id="ENSLCAT00010055942.1">
    <property type="protein sequence ID" value="ENSLCAP00010054522.1"/>
    <property type="gene ID" value="ENSLCAG00010025414.1"/>
</dbReference>
<keyword evidence="15" id="KW-1185">Reference proteome</keyword>
<feature type="transmembrane region" description="Helical" evidence="11">
    <location>
        <begin position="210"/>
        <end position="230"/>
    </location>
</feature>
<keyword evidence="8" id="KW-0675">Receptor</keyword>
<dbReference type="InterPro" id="IPR036179">
    <property type="entry name" value="Ig-like_dom_sf"/>
</dbReference>
<keyword evidence="4 12" id="KW-0732">Signal</keyword>
<proteinExistence type="predicted"/>
<feature type="signal peptide" evidence="12">
    <location>
        <begin position="1"/>
        <end position="34"/>
    </location>
</feature>
<evidence type="ECO:0000259" key="13">
    <source>
        <dbReference type="PROSITE" id="PS50835"/>
    </source>
</evidence>
<dbReference type="GO" id="GO:0031295">
    <property type="term" value="P:T cell costimulation"/>
    <property type="evidence" value="ECO:0007669"/>
    <property type="project" value="TreeGrafter"/>
</dbReference>
<name>A0A4W6FUG9_LATCA</name>
<evidence type="ECO:0000256" key="6">
    <source>
        <dbReference type="ARBA" id="ARBA00023136"/>
    </source>
</evidence>
<dbReference type="GO" id="GO:0042130">
    <property type="term" value="P:negative regulation of T cell proliferation"/>
    <property type="evidence" value="ECO:0007669"/>
    <property type="project" value="TreeGrafter"/>
</dbReference>
<dbReference type="PROSITE" id="PS50835">
    <property type="entry name" value="IG_LIKE"/>
    <property type="match status" value="1"/>
</dbReference>
<evidence type="ECO:0000256" key="7">
    <source>
        <dbReference type="ARBA" id="ARBA00023157"/>
    </source>
</evidence>
<dbReference type="GO" id="GO:0006955">
    <property type="term" value="P:immune response"/>
    <property type="evidence" value="ECO:0007669"/>
    <property type="project" value="TreeGrafter"/>
</dbReference>
<reference evidence="14" key="3">
    <citation type="submission" date="2025-09" db="UniProtKB">
        <authorList>
            <consortium name="Ensembl"/>
        </authorList>
    </citation>
    <scope>IDENTIFICATION</scope>
</reference>
<evidence type="ECO:0000256" key="8">
    <source>
        <dbReference type="ARBA" id="ARBA00023170"/>
    </source>
</evidence>
<dbReference type="InterPro" id="IPR003599">
    <property type="entry name" value="Ig_sub"/>
</dbReference>
<dbReference type="InterPro" id="IPR013106">
    <property type="entry name" value="Ig_V-set"/>
</dbReference>
<dbReference type="InParanoid" id="A0A4W6FUG9"/>
<evidence type="ECO:0000256" key="10">
    <source>
        <dbReference type="ARBA" id="ARBA00023319"/>
    </source>
</evidence>
<dbReference type="InterPro" id="IPR051713">
    <property type="entry name" value="T-cell_Activation_Regulation"/>
</dbReference>
<evidence type="ECO:0000256" key="11">
    <source>
        <dbReference type="SAM" id="Phobius"/>
    </source>
</evidence>
<accession>A0A4W6FUG9</accession>
<dbReference type="SMART" id="SM00409">
    <property type="entry name" value="IG"/>
    <property type="match status" value="1"/>
</dbReference>
<feature type="transmembrane region" description="Helical" evidence="11">
    <location>
        <begin position="152"/>
        <end position="175"/>
    </location>
</feature>
<dbReference type="FunCoup" id="A0A4W6FUG9">
    <property type="interactions" value="178"/>
</dbReference>
<feature type="domain" description="Ig-like" evidence="13">
    <location>
        <begin position="10"/>
        <end position="124"/>
    </location>
</feature>
<evidence type="ECO:0000256" key="4">
    <source>
        <dbReference type="ARBA" id="ARBA00022729"/>
    </source>
</evidence>
<keyword evidence="7" id="KW-1015">Disulfide bond</keyword>
<dbReference type="Gene3D" id="2.60.40.10">
    <property type="entry name" value="Immunoglobulins"/>
    <property type="match status" value="1"/>
</dbReference>
<dbReference type="AlphaFoldDB" id="A0A4W6FUG9"/>
<feature type="chain" id="PRO_5045905296" description="Ig-like domain-containing protein" evidence="12">
    <location>
        <begin position="35"/>
        <end position="237"/>
    </location>
</feature>
<evidence type="ECO:0000256" key="12">
    <source>
        <dbReference type="SAM" id="SignalP"/>
    </source>
</evidence>
<dbReference type="InterPro" id="IPR013783">
    <property type="entry name" value="Ig-like_fold"/>
</dbReference>
<reference evidence="14" key="2">
    <citation type="submission" date="2025-08" db="UniProtKB">
        <authorList>
            <consortium name="Ensembl"/>
        </authorList>
    </citation>
    <scope>IDENTIFICATION</scope>
</reference>
<organism evidence="14 15">
    <name type="scientific">Lates calcarifer</name>
    <name type="common">Barramundi</name>
    <name type="synonym">Holocentrus calcarifer</name>
    <dbReference type="NCBI Taxonomy" id="8187"/>
    <lineage>
        <taxon>Eukaryota</taxon>
        <taxon>Metazoa</taxon>
        <taxon>Chordata</taxon>
        <taxon>Craniata</taxon>
        <taxon>Vertebrata</taxon>
        <taxon>Euteleostomi</taxon>
        <taxon>Actinopterygii</taxon>
        <taxon>Neopterygii</taxon>
        <taxon>Teleostei</taxon>
        <taxon>Neoteleostei</taxon>
        <taxon>Acanthomorphata</taxon>
        <taxon>Carangaria</taxon>
        <taxon>Carangaria incertae sedis</taxon>
        <taxon>Centropomidae</taxon>
        <taxon>Lates</taxon>
    </lineage>
</organism>
<dbReference type="InterPro" id="IPR007110">
    <property type="entry name" value="Ig-like_dom"/>
</dbReference>
<protein>
    <recommendedName>
        <fullName evidence="13">Ig-like domain-containing protein</fullName>
    </recommendedName>
</protein>
<evidence type="ECO:0000256" key="3">
    <source>
        <dbReference type="ARBA" id="ARBA00022692"/>
    </source>
</evidence>
<dbReference type="GO" id="GO:0009897">
    <property type="term" value="C:external side of plasma membrane"/>
    <property type="evidence" value="ECO:0007669"/>
    <property type="project" value="TreeGrafter"/>
</dbReference>
<dbReference type="PANTHER" id="PTHR25466:SF14">
    <property type="entry name" value="BUTYROPHILIN SUBFAMILY 2 MEMBER A2-LIKE-RELATED"/>
    <property type="match status" value="1"/>
</dbReference>
<keyword evidence="10" id="KW-0393">Immunoglobulin domain</keyword>
<dbReference type="Proteomes" id="UP000314980">
    <property type="component" value="Unassembled WGS sequence"/>
</dbReference>
<dbReference type="SUPFAM" id="SSF48726">
    <property type="entry name" value="Immunoglobulin"/>
    <property type="match status" value="1"/>
</dbReference>
<evidence type="ECO:0000256" key="5">
    <source>
        <dbReference type="ARBA" id="ARBA00022989"/>
    </source>
</evidence>
<dbReference type="GO" id="GO:0071222">
    <property type="term" value="P:cellular response to lipopolysaccharide"/>
    <property type="evidence" value="ECO:0007669"/>
    <property type="project" value="TreeGrafter"/>
</dbReference>
<keyword evidence="3 11" id="KW-0812">Transmembrane</keyword>
<keyword evidence="9" id="KW-0325">Glycoprotein</keyword>
<dbReference type="GO" id="GO:0007166">
    <property type="term" value="P:cell surface receptor signaling pathway"/>
    <property type="evidence" value="ECO:0007669"/>
    <property type="project" value="TreeGrafter"/>
</dbReference>
<reference evidence="15" key="1">
    <citation type="submission" date="2015-09" db="EMBL/GenBank/DDBJ databases">
        <authorList>
            <person name="Sai Rama Sridatta P."/>
        </authorList>
    </citation>
    <scope>NUCLEOTIDE SEQUENCE [LARGE SCALE GENOMIC DNA]</scope>
</reference>
<sequence>MSFSHGGSLPSMSLLEDKLLLLSVQLMMCFVVLSVQQVEVEEGVESVQLPFRTTGDLDEDVRVEWWNSNRKVHVYKNGSDRPQEQDQVYRDRTEMNEDLLRTGDLSLTLKHPKVTDTGEYRCGVYRWIWYMREKTVQLKVKSKKDLFVSSCLSLVVCLWLFVSSCLSLVVCLWLFVSSCLSLVVCLWLFFVSGCLSLVVCLWLFVSVSVFVSVVLSLVVCLCLTVFCLLYRENSGQR</sequence>
<comment type="subcellular location">
    <subcellularLocation>
        <location evidence="1">Cell membrane</location>
        <topology evidence="1">Single-pass type I membrane protein</topology>
    </subcellularLocation>
</comment>
<dbReference type="Pfam" id="PF07686">
    <property type="entry name" value="V-set"/>
    <property type="match status" value="1"/>
</dbReference>
<evidence type="ECO:0000256" key="9">
    <source>
        <dbReference type="ARBA" id="ARBA00023180"/>
    </source>
</evidence>
<evidence type="ECO:0000256" key="2">
    <source>
        <dbReference type="ARBA" id="ARBA00022475"/>
    </source>
</evidence>
<feature type="transmembrane region" description="Helical" evidence="11">
    <location>
        <begin position="182"/>
        <end position="204"/>
    </location>
</feature>
<evidence type="ECO:0000256" key="1">
    <source>
        <dbReference type="ARBA" id="ARBA00004251"/>
    </source>
</evidence>
<dbReference type="GeneTree" id="ENSGT00940000177403"/>
<dbReference type="GO" id="GO:0042102">
    <property type="term" value="P:positive regulation of T cell proliferation"/>
    <property type="evidence" value="ECO:0007669"/>
    <property type="project" value="TreeGrafter"/>
</dbReference>
<evidence type="ECO:0000313" key="15">
    <source>
        <dbReference type="Proteomes" id="UP000314980"/>
    </source>
</evidence>
<dbReference type="PANTHER" id="PTHR25466">
    <property type="entry name" value="T-LYMPHOCYTE ACTIVATION ANTIGEN"/>
    <property type="match status" value="1"/>
</dbReference>